<dbReference type="Proteomes" id="UP001312908">
    <property type="component" value="Unassembled WGS sequence"/>
</dbReference>
<evidence type="ECO:0000259" key="4">
    <source>
        <dbReference type="Pfam" id="PF00389"/>
    </source>
</evidence>
<dbReference type="SUPFAM" id="SSF51735">
    <property type="entry name" value="NAD(P)-binding Rossmann-fold domains"/>
    <property type="match status" value="1"/>
</dbReference>
<keyword evidence="7" id="KW-1185">Reference proteome</keyword>
<dbReference type="InterPro" id="IPR006140">
    <property type="entry name" value="D-isomer_DH_NAD-bd"/>
</dbReference>
<evidence type="ECO:0000313" key="6">
    <source>
        <dbReference type="EMBL" id="MEE8658137.1"/>
    </source>
</evidence>
<dbReference type="SUPFAM" id="SSF52283">
    <property type="entry name" value="Formate/glycerate dehydrogenase catalytic domain-like"/>
    <property type="match status" value="1"/>
</dbReference>
<dbReference type="RefSeq" id="WP_394819110.1">
    <property type="nucleotide sequence ID" value="NZ_JAWJZY010000002.1"/>
</dbReference>
<feature type="domain" description="D-isomer specific 2-hydroxyacid dehydrogenase catalytic" evidence="4">
    <location>
        <begin position="23"/>
        <end position="307"/>
    </location>
</feature>
<dbReference type="PANTHER" id="PTHR10996">
    <property type="entry name" value="2-HYDROXYACID DEHYDROGENASE-RELATED"/>
    <property type="match status" value="1"/>
</dbReference>
<dbReference type="InterPro" id="IPR006139">
    <property type="entry name" value="D-isomer_2_OHA_DH_cat_dom"/>
</dbReference>
<evidence type="ECO:0000259" key="5">
    <source>
        <dbReference type="Pfam" id="PF02826"/>
    </source>
</evidence>
<comment type="similarity">
    <text evidence="3">Belongs to the D-isomer specific 2-hydroxyacid dehydrogenase family.</text>
</comment>
<name>A0ABU7U2N7_9PROT</name>
<evidence type="ECO:0000256" key="1">
    <source>
        <dbReference type="ARBA" id="ARBA00023002"/>
    </source>
</evidence>
<protein>
    <submittedName>
        <fullName evidence="6">Glyoxylate/hydroxypyruvate reductase A HPR2</fullName>
    </submittedName>
</protein>
<dbReference type="InterPro" id="IPR036291">
    <property type="entry name" value="NAD(P)-bd_dom_sf"/>
</dbReference>
<proteinExistence type="inferred from homology"/>
<dbReference type="PANTHER" id="PTHR10996:SF178">
    <property type="entry name" value="2-HYDROXYACID DEHYDROGENASE YGL185C-RELATED"/>
    <property type="match status" value="1"/>
</dbReference>
<keyword evidence="2" id="KW-0520">NAD</keyword>
<dbReference type="CDD" id="cd12156">
    <property type="entry name" value="HPPR"/>
    <property type="match status" value="1"/>
</dbReference>
<organism evidence="6 7">
    <name type="scientific">Sorlinia euscelidii</name>
    <dbReference type="NCBI Taxonomy" id="3081148"/>
    <lineage>
        <taxon>Bacteria</taxon>
        <taxon>Pseudomonadati</taxon>
        <taxon>Pseudomonadota</taxon>
        <taxon>Alphaproteobacteria</taxon>
        <taxon>Acetobacterales</taxon>
        <taxon>Acetobacteraceae</taxon>
        <taxon>Sorlinia</taxon>
    </lineage>
</organism>
<evidence type="ECO:0000313" key="7">
    <source>
        <dbReference type="Proteomes" id="UP001312908"/>
    </source>
</evidence>
<dbReference type="Pfam" id="PF02826">
    <property type="entry name" value="2-Hacid_dh_C"/>
    <property type="match status" value="1"/>
</dbReference>
<evidence type="ECO:0000256" key="3">
    <source>
        <dbReference type="RuleBase" id="RU003719"/>
    </source>
</evidence>
<dbReference type="InterPro" id="IPR050223">
    <property type="entry name" value="D-isomer_2-hydroxyacid_DH"/>
</dbReference>
<comment type="caution">
    <text evidence="6">The sequence shown here is derived from an EMBL/GenBank/DDBJ whole genome shotgun (WGS) entry which is preliminary data.</text>
</comment>
<dbReference type="Gene3D" id="3.40.50.720">
    <property type="entry name" value="NAD(P)-binding Rossmann-like Domain"/>
    <property type="match status" value="2"/>
</dbReference>
<feature type="domain" description="D-isomer specific 2-hydroxyacid dehydrogenase NAD-binding" evidence="5">
    <location>
        <begin position="107"/>
        <end position="280"/>
    </location>
</feature>
<reference evidence="6 7" key="1">
    <citation type="submission" date="2023-10" db="EMBL/GenBank/DDBJ databases">
        <title>Sorlinia euscelidii gen. nov., sp. nov., an acetic acid bacteria isolated from the gut of Euscelidius variegatus emitter.</title>
        <authorList>
            <person name="Michoud G."/>
            <person name="Marasco R."/>
            <person name="Seferji K."/>
            <person name="Gonella E."/>
            <person name="Garuglieri E."/>
            <person name="Alma A."/>
            <person name="Mapelli F."/>
            <person name="Borin S."/>
            <person name="Daffonchio D."/>
            <person name="Crotti E."/>
        </authorList>
    </citation>
    <scope>NUCLEOTIDE SEQUENCE [LARGE SCALE GENOMIC DNA]</scope>
    <source>
        <strain evidence="6 7">EV16P</strain>
    </source>
</reference>
<sequence length="313" mass="34271">MNAEPIDILILAPQFAHAQAPRTHEYILHDYESIEAIGAAAHRIRGLITDGARGAPRELLEALPNLEIISVCGVGYDRIDLETCRRRQINVTTARGVLSADVADMALALTLGVLRRVVAADRFVRAGDWRPTHHFPLSTSLKGKRMGIVGMGDIGIEIARRAQAFRMEVGYHNRRIKEDSPFSYHPDLISIARWSDVLVLCLPGGDATRHVVNKDVLDALGPDGFLINVARGSVIDEPALISALQERRIKGAGLDVFADEPHVPPTLKSCDNVVLQPHIASATRETRAEMAALVFRNLDAQFAARPLLTPLAF</sequence>
<keyword evidence="1 3" id="KW-0560">Oxidoreductase</keyword>
<gene>
    <name evidence="6" type="ORF">DOFOFD_03800</name>
</gene>
<evidence type="ECO:0000256" key="2">
    <source>
        <dbReference type="ARBA" id="ARBA00023027"/>
    </source>
</evidence>
<dbReference type="Pfam" id="PF00389">
    <property type="entry name" value="2-Hacid_dh"/>
    <property type="match status" value="1"/>
</dbReference>
<dbReference type="EMBL" id="JAWJZY010000002">
    <property type="protein sequence ID" value="MEE8658137.1"/>
    <property type="molecule type" value="Genomic_DNA"/>
</dbReference>
<accession>A0ABU7U2N7</accession>